<dbReference type="Proteomes" id="UP001281761">
    <property type="component" value="Unassembled WGS sequence"/>
</dbReference>
<feature type="region of interest" description="Disordered" evidence="1">
    <location>
        <begin position="1"/>
        <end position="20"/>
    </location>
</feature>
<feature type="compositionally biased region" description="Polar residues" evidence="1">
    <location>
        <begin position="8"/>
        <end position="20"/>
    </location>
</feature>
<accession>A0ABQ9WSF1</accession>
<name>A0ABQ9WSF1_9EUKA</name>
<protein>
    <submittedName>
        <fullName evidence="2">Uncharacterized protein</fullName>
    </submittedName>
</protein>
<dbReference type="EMBL" id="JARBJD010000421">
    <property type="protein sequence ID" value="KAK2942258.1"/>
    <property type="molecule type" value="Genomic_DNA"/>
</dbReference>
<comment type="caution">
    <text evidence="2">The sequence shown here is derived from an EMBL/GenBank/DDBJ whole genome shotgun (WGS) entry which is preliminary data.</text>
</comment>
<evidence type="ECO:0000313" key="3">
    <source>
        <dbReference type="Proteomes" id="UP001281761"/>
    </source>
</evidence>
<proteinExistence type="predicted"/>
<sequence>MRLEIGKNTANTPTPLSPSSHLRHFHPAKLSGRGLVDRNTIATAAMAVYTFIATNTMTSFTLIYLNPLEGNVRFSSCTFKVKIWTNHIHVLARISHLIFFEPTLPLLLPPRLRRLINLLPLPTQTDHCINGAFYVPNSIPCLSDSLFEDCRTDGNGQSILSSTCHHIFACCVFRRN</sequence>
<evidence type="ECO:0000313" key="2">
    <source>
        <dbReference type="EMBL" id="KAK2942258.1"/>
    </source>
</evidence>
<organism evidence="2 3">
    <name type="scientific">Blattamonas nauphoetae</name>
    <dbReference type="NCBI Taxonomy" id="2049346"/>
    <lineage>
        <taxon>Eukaryota</taxon>
        <taxon>Metamonada</taxon>
        <taxon>Preaxostyla</taxon>
        <taxon>Oxymonadida</taxon>
        <taxon>Blattamonas</taxon>
    </lineage>
</organism>
<gene>
    <name evidence="2" type="ORF">BLNAU_22827</name>
</gene>
<evidence type="ECO:0000256" key="1">
    <source>
        <dbReference type="SAM" id="MobiDB-lite"/>
    </source>
</evidence>
<reference evidence="2 3" key="1">
    <citation type="journal article" date="2022" name="bioRxiv">
        <title>Genomics of Preaxostyla Flagellates Illuminates Evolutionary Transitions and the Path Towards Mitochondrial Loss.</title>
        <authorList>
            <person name="Novak L.V.F."/>
            <person name="Treitli S.C."/>
            <person name="Pyrih J."/>
            <person name="Halakuc P."/>
            <person name="Pipaliya S.V."/>
            <person name="Vacek V."/>
            <person name="Brzon O."/>
            <person name="Soukal P."/>
            <person name="Eme L."/>
            <person name="Dacks J.B."/>
            <person name="Karnkowska A."/>
            <person name="Elias M."/>
            <person name="Hampl V."/>
        </authorList>
    </citation>
    <scope>NUCLEOTIDE SEQUENCE [LARGE SCALE GENOMIC DNA]</scope>
    <source>
        <strain evidence="2">NAU3</strain>
        <tissue evidence="2">Gut</tissue>
    </source>
</reference>
<keyword evidence="3" id="KW-1185">Reference proteome</keyword>